<dbReference type="InterPro" id="IPR050515">
    <property type="entry name" value="Beta-lactam/transpept"/>
</dbReference>
<keyword evidence="5" id="KW-0645">Protease</keyword>
<dbReference type="InterPro" id="IPR012338">
    <property type="entry name" value="Beta-lactam/transpept-like"/>
</dbReference>
<feature type="domain" description="Penicillin-binding protein transpeptidase" evidence="13">
    <location>
        <begin position="100"/>
        <end position="424"/>
    </location>
</feature>
<dbReference type="GO" id="GO:0009002">
    <property type="term" value="F:serine-type D-Ala-D-Ala carboxypeptidase activity"/>
    <property type="evidence" value="ECO:0007669"/>
    <property type="project" value="InterPro"/>
</dbReference>
<dbReference type="GO" id="GO:0008360">
    <property type="term" value="P:regulation of cell shape"/>
    <property type="evidence" value="ECO:0007669"/>
    <property type="project" value="UniProtKB-KW"/>
</dbReference>
<dbReference type="GO" id="GO:0009252">
    <property type="term" value="P:peptidoglycan biosynthetic process"/>
    <property type="evidence" value="ECO:0007669"/>
    <property type="project" value="UniProtKB-KW"/>
</dbReference>
<dbReference type="InterPro" id="IPR017790">
    <property type="entry name" value="Penicillin-binding_protein_2"/>
</dbReference>
<keyword evidence="12" id="KW-0961">Cell wall biogenesis/degradation</keyword>
<evidence type="ECO:0000256" key="9">
    <source>
        <dbReference type="ARBA" id="ARBA00022984"/>
    </source>
</evidence>
<keyword evidence="3" id="KW-1003">Cell membrane</keyword>
<dbReference type="GO" id="GO:0071972">
    <property type="term" value="F:peptidoglycan L,D-transpeptidase activity"/>
    <property type="evidence" value="ECO:0007669"/>
    <property type="project" value="TreeGrafter"/>
</dbReference>
<evidence type="ECO:0000256" key="5">
    <source>
        <dbReference type="ARBA" id="ARBA00022670"/>
    </source>
</evidence>
<gene>
    <name evidence="15" type="primary">mrdA</name>
    <name evidence="15" type="ORF">COY66_01810</name>
</gene>
<dbReference type="Gene3D" id="3.40.710.10">
    <property type="entry name" value="DD-peptidase/beta-lactamase superfamily"/>
    <property type="match status" value="1"/>
</dbReference>
<dbReference type="SUPFAM" id="SSF56601">
    <property type="entry name" value="beta-lactamase/transpeptidase-like"/>
    <property type="match status" value="1"/>
</dbReference>
<keyword evidence="11" id="KW-0472">Membrane</keyword>
<sequence length="433" mass="46643">LIGYIGKITEKDLTLPENQDYLLTDIIGKTGLEYQYEKMLKGEDGKKMIEVDSLGKEKKLVASKEPQSGQNITLSIDLGLQKTLDQSLKKMIAGTNSPGGAAIAIDPRNGEILAMASAPGFNSNEFVKGISVENFEKLISDPDRPLFMRAVSAQYPPGSTIKPVIASAALQEGVITPQTTIMSAGGLRVGPNFFPDWKAGGHGLTDVKKALAESVNTFFYTVGGGFEDFTGLGVDRINQYAHLFGLGEPLGIDFPSEASGFLPTKQWKEDSKGERWYLGDTYHLSIGQGDILVTPLQVADYTAAIANGGTLYQPQIVKSIKNPALDQIIKKDPLVIRDNFISPVYLNTVREGLRQAVTSGSASALQNVPVSVAGKTGTAQIGNENRTHAWFTGFAPYESPEIVITVIVEKGGEGHAAALPVAKDGFNWYFNQK</sequence>
<feature type="non-terminal residue" evidence="15">
    <location>
        <position position="1"/>
    </location>
</feature>
<dbReference type="SUPFAM" id="SSF56519">
    <property type="entry name" value="Penicillin binding protein dimerisation domain"/>
    <property type="match status" value="1"/>
</dbReference>
<evidence type="ECO:0000256" key="2">
    <source>
        <dbReference type="ARBA" id="ARBA00004236"/>
    </source>
</evidence>
<dbReference type="NCBIfam" id="TIGR03423">
    <property type="entry name" value="pbp2_mrdA"/>
    <property type="match status" value="1"/>
</dbReference>
<reference evidence="15 16" key="1">
    <citation type="submission" date="2017-09" db="EMBL/GenBank/DDBJ databases">
        <title>Depth-based differentiation of microbial function through sediment-hosted aquifers and enrichment of novel symbionts in the deep terrestrial subsurface.</title>
        <authorList>
            <person name="Probst A.J."/>
            <person name="Ladd B."/>
            <person name="Jarett J.K."/>
            <person name="Geller-Mcgrath D.E."/>
            <person name="Sieber C.M."/>
            <person name="Emerson J.B."/>
            <person name="Anantharaman K."/>
            <person name="Thomas B.C."/>
            <person name="Malmstrom R."/>
            <person name="Stieglmeier M."/>
            <person name="Klingl A."/>
            <person name="Woyke T."/>
            <person name="Ryan C.M."/>
            <person name="Banfield J.F."/>
        </authorList>
    </citation>
    <scope>NUCLEOTIDE SEQUENCE [LARGE SCALE GENOMIC DNA]</scope>
    <source>
        <strain evidence="15">CG_4_10_14_0_8_um_filter_42_10</strain>
    </source>
</reference>
<dbReference type="GO" id="GO:0006508">
    <property type="term" value="P:proteolysis"/>
    <property type="evidence" value="ECO:0007669"/>
    <property type="project" value="UniProtKB-KW"/>
</dbReference>
<comment type="subcellular location">
    <subcellularLocation>
        <location evidence="2">Cell membrane</location>
    </subcellularLocation>
    <subcellularLocation>
        <location evidence="1">Membrane</location>
        <topology evidence="1">Single-pass membrane protein</topology>
    </subcellularLocation>
</comment>
<accession>A0A2M7RJR9</accession>
<evidence type="ECO:0000256" key="7">
    <source>
        <dbReference type="ARBA" id="ARBA00022801"/>
    </source>
</evidence>
<evidence type="ECO:0000313" key="16">
    <source>
        <dbReference type="Proteomes" id="UP000230779"/>
    </source>
</evidence>
<protein>
    <submittedName>
        <fullName evidence="15">Penicillin-binding protein 2</fullName>
    </submittedName>
</protein>
<keyword evidence="4" id="KW-0997">Cell inner membrane</keyword>
<evidence type="ECO:0000256" key="1">
    <source>
        <dbReference type="ARBA" id="ARBA00004167"/>
    </source>
</evidence>
<dbReference type="InterPro" id="IPR001460">
    <property type="entry name" value="PCN-bd_Tpept"/>
</dbReference>
<evidence type="ECO:0000259" key="13">
    <source>
        <dbReference type="Pfam" id="PF00905"/>
    </source>
</evidence>
<evidence type="ECO:0000259" key="14">
    <source>
        <dbReference type="Pfam" id="PF03717"/>
    </source>
</evidence>
<dbReference type="PANTHER" id="PTHR30627">
    <property type="entry name" value="PEPTIDOGLYCAN D,D-TRANSPEPTIDASE"/>
    <property type="match status" value="1"/>
</dbReference>
<organism evidence="15 16">
    <name type="scientific">Candidatus Kerfeldbacteria bacterium CG_4_10_14_0_8_um_filter_42_10</name>
    <dbReference type="NCBI Taxonomy" id="2014248"/>
    <lineage>
        <taxon>Bacteria</taxon>
        <taxon>Candidatus Kerfeldiibacteriota</taxon>
    </lineage>
</organism>
<dbReference type="PANTHER" id="PTHR30627:SF2">
    <property type="entry name" value="PEPTIDOGLYCAN D,D-TRANSPEPTIDASE MRDA"/>
    <property type="match status" value="1"/>
</dbReference>
<evidence type="ECO:0000256" key="11">
    <source>
        <dbReference type="ARBA" id="ARBA00023136"/>
    </source>
</evidence>
<name>A0A2M7RJR9_9BACT</name>
<dbReference type="AlphaFoldDB" id="A0A2M7RJR9"/>
<dbReference type="GO" id="GO:0071555">
    <property type="term" value="P:cell wall organization"/>
    <property type="evidence" value="ECO:0007669"/>
    <property type="project" value="UniProtKB-KW"/>
</dbReference>
<evidence type="ECO:0000256" key="4">
    <source>
        <dbReference type="ARBA" id="ARBA00022519"/>
    </source>
</evidence>
<dbReference type="InterPro" id="IPR005311">
    <property type="entry name" value="PBP_dimer"/>
</dbReference>
<dbReference type="GO" id="GO:0005886">
    <property type="term" value="C:plasma membrane"/>
    <property type="evidence" value="ECO:0007669"/>
    <property type="project" value="UniProtKB-SubCell"/>
</dbReference>
<evidence type="ECO:0000256" key="12">
    <source>
        <dbReference type="ARBA" id="ARBA00023316"/>
    </source>
</evidence>
<dbReference type="EMBL" id="PFMD01000022">
    <property type="protein sequence ID" value="PIY97009.1"/>
    <property type="molecule type" value="Genomic_DNA"/>
</dbReference>
<proteinExistence type="predicted"/>
<dbReference type="Pfam" id="PF03717">
    <property type="entry name" value="PBP_dimer"/>
    <property type="match status" value="1"/>
</dbReference>
<dbReference type="InterPro" id="IPR036138">
    <property type="entry name" value="PBP_dimer_sf"/>
</dbReference>
<keyword evidence="6" id="KW-0812">Transmembrane</keyword>
<dbReference type="Gene3D" id="3.90.1310.10">
    <property type="entry name" value="Penicillin-binding protein 2a (Domain 2)"/>
    <property type="match status" value="1"/>
</dbReference>
<evidence type="ECO:0000256" key="6">
    <source>
        <dbReference type="ARBA" id="ARBA00022692"/>
    </source>
</evidence>
<keyword evidence="8" id="KW-0133">Cell shape</keyword>
<evidence type="ECO:0000313" key="15">
    <source>
        <dbReference type="EMBL" id="PIY97009.1"/>
    </source>
</evidence>
<evidence type="ECO:0000256" key="10">
    <source>
        <dbReference type="ARBA" id="ARBA00022989"/>
    </source>
</evidence>
<dbReference type="GO" id="GO:0008658">
    <property type="term" value="F:penicillin binding"/>
    <property type="evidence" value="ECO:0007669"/>
    <property type="project" value="InterPro"/>
</dbReference>
<dbReference type="Proteomes" id="UP000230779">
    <property type="component" value="Unassembled WGS sequence"/>
</dbReference>
<comment type="caution">
    <text evidence="15">The sequence shown here is derived from an EMBL/GenBank/DDBJ whole genome shotgun (WGS) entry which is preliminary data.</text>
</comment>
<keyword evidence="9" id="KW-0573">Peptidoglycan synthesis</keyword>
<keyword evidence="7" id="KW-0378">Hydrolase</keyword>
<evidence type="ECO:0000256" key="3">
    <source>
        <dbReference type="ARBA" id="ARBA00022475"/>
    </source>
</evidence>
<feature type="domain" description="Penicillin-binding protein dimerisation" evidence="14">
    <location>
        <begin position="1"/>
        <end position="57"/>
    </location>
</feature>
<dbReference type="Pfam" id="PF00905">
    <property type="entry name" value="Transpeptidase"/>
    <property type="match status" value="1"/>
</dbReference>
<keyword evidence="10" id="KW-1133">Transmembrane helix</keyword>
<evidence type="ECO:0000256" key="8">
    <source>
        <dbReference type="ARBA" id="ARBA00022960"/>
    </source>
</evidence>